<organism evidence="2 3">
    <name type="scientific">Ferrimonas balearica (strain DSM 9799 / CCM 4581 / KCTC 23876 / PAT)</name>
    <dbReference type="NCBI Taxonomy" id="550540"/>
    <lineage>
        <taxon>Bacteria</taxon>
        <taxon>Pseudomonadati</taxon>
        <taxon>Pseudomonadota</taxon>
        <taxon>Gammaproteobacteria</taxon>
        <taxon>Alteromonadales</taxon>
        <taxon>Ferrimonadaceae</taxon>
        <taxon>Ferrimonas</taxon>
    </lineage>
</organism>
<dbReference type="RefSeq" id="WP_013344236.1">
    <property type="nucleotide sequence ID" value="NC_014541.1"/>
</dbReference>
<dbReference type="STRING" id="550540.Fbal_0719"/>
<keyword evidence="3" id="KW-1185">Reference proteome</keyword>
<protein>
    <recommendedName>
        <fullName evidence="4">Rap1a immunity protein domain-containing protein</fullName>
    </recommendedName>
</protein>
<name>E1SRW1_FERBD</name>
<feature type="signal peptide" evidence="1">
    <location>
        <begin position="1"/>
        <end position="19"/>
    </location>
</feature>
<dbReference type="KEGG" id="fbl:Fbal_0719"/>
<proteinExistence type="predicted"/>
<dbReference type="HOGENOM" id="CLU_1958066_0_0_6"/>
<feature type="chain" id="PRO_5003151379" description="Rap1a immunity protein domain-containing protein" evidence="1">
    <location>
        <begin position="20"/>
        <end position="127"/>
    </location>
</feature>
<sequence>MKKAIGAFLALAISPSVLADDLNLAMCQEEPKSQTCLAYLEGAVDGALALGAMMKVPALDTSSYAERALKYRSGRRFQQANKAFCENRLPERDQMVLALDELVEQGLLTSQEELQQALVALFHCQAK</sequence>
<evidence type="ECO:0008006" key="4">
    <source>
        <dbReference type="Google" id="ProtNLM"/>
    </source>
</evidence>
<dbReference type="AlphaFoldDB" id="E1SRW1"/>
<evidence type="ECO:0000313" key="2">
    <source>
        <dbReference type="EMBL" id="ADN74930.1"/>
    </source>
</evidence>
<evidence type="ECO:0000256" key="1">
    <source>
        <dbReference type="SAM" id="SignalP"/>
    </source>
</evidence>
<gene>
    <name evidence="2" type="ordered locus">Fbal_0719</name>
</gene>
<keyword evidence="1" id="KW-0732">Signal</keyword>
<accession>E1SRW1</accession>
<dbReference type="eggNOG" id="ENOG5033NJ6">
    <property type="taxonomic scope" value="Bacteria"/>
</dbReference>
<dbReference type="GeneID" id="67184145"/>
<evidence type="ECO:0000313" key="3">
    <source>
        <dbReference type="Proteomes" id="UP000006683"/>
    </source>
</evidence>
<dbReference type="Proteomes" id="UP000006683">
    <property type="component" value="Chromosome"/>
</dbReference>
<reference evidence="2 3" key="1">
    <citation type="journal article" date="2010" name="Stand. Genomic Sci.">
        <title>Complete genome sequence of Ferrimonas balearica type strain (PAT).</title>
        <authorList>
            <person name="Nolan M."/>
            <person name="Sikorski J."/>
            <person name="Davenport K."/>
            <person name="Lucas S."/>
            <person name="Glavina Del Rio T."/>
            <person name="Tice H."/>
            <person name="Cheng J."/>
            <person name="Goodwin L."/>
            <person name="Pitluck S."/>
            <person name="Liolios K."/>
            <person name="Ivanova N."/>
            <person name="Mavromatis K."/>
            <person name="Ovchinnikova G."/>
            <person name="Pati A."/>
            <person name="Chen A."/>
            <person name="Palaniappan K."/>
            <person name="Land M."/>
            <person name="Hauser L."/>
            <person name="Chang Y."/>
            <person name="Jeffries C."/>
            <person name="Tapia R."/>
            <person name="Brettin T."/>
            <person name="Detter J."/>
            <person name="Han C."/>
            <person name="Yasawong M."/>
            <person name="Rohde M."/>
            <person name="Tindall B."/>
            <person name="Goker M."/>
            <person name="Woyke T."/>
            <person name="Bristow J."/>
            <person name="Eisen J."/>
            <person name="Markowitz V."/>
            <person name="Hugenholtz P."/>
            <person name="Kyrpides N."/>
            <person name="Klenk H."/>
            <person name="Lapidus A."/>
        </authorList>
    </citation>
    <scope>NUCLEOTIDE SEQUENCE [LARGE SCALE GENOMIC DNA]</scope>
    <source>
        <strain evidence="3">DSM 9799 / CCM 4581 / KCTC 23876 / PAT</strain>
    </source>
</reference>
<dbReference type="EMBL" id="CP002209">
    <property type="protein sequence ID" value="ADN74930.1"/>
    <property type="molecule type" value="Genomic_DNA"/>
</dbReference>